<feature type="compositionally biased region" description="Basic and acidic residues" evidence="1">
    <location>
        <begin position="562"/>
        <end position="571"/>
    </location>
</feature>
<proteinExistence type="predicted"/>
<evidence type="ECO:0000313" key="4">
    <source>
        <dbReference type="Proteomes" id="UP001620626"/>
    </source>
</evidence>
<keyword evidence="2" id="KW-0812">Transmembrane</keyword>
<keyword evidence="4" id="KW-1185">Reference proteome</keyword>
<feature type="region of interest" description="Disordered" evidence="1">
    <location>
        <begin position="520"/>
        <end position="609"/>
    </location>
</feature>
<evidence type="ECO:0008006" key="5">
    <source>
        <dbReference type="Google" id="ProtNLM"/>
    </source>
</evidence>
<dbReference type="Proteomes" id="UP001620626">
    <property type="component" value="Unassembled WGS sequence"/>
</dbReference>
<reference evidence="3 4" key="1">
    <citation type="submission" date="2024-10" db="EMBL/GenBank/DDBJ databases">
        <authorList>
            <person name="Kim D."/>
        </authorList>
    </citation>
    <scope>NUCLEOTIDE SEQUENCE [LARGE SCALE GENOMIC DNA]</scope>
    <source>
        <strain evidence="3">BH-2024</strain>
    </source>
</reference>
<feature type="compositionally biased region" description="Low complexity" evidence="1">
    <location>
        <begin position="525"/>
        <end position="547"/>
    </location>
</feature>
<comment type="caution">
    <text evidence="3">The sequence shown here is derived from an EMBL/GenBank/DDBJ whole genome shotgun (WGS) entry which is preliminary data.</text>
</comment>
<evidence type="ECO:0000256" key="2">
    <source>
        <dbReference type="SAM" id="Phobius"/>
    </source>
</evidence>
<feature type="transmembrane region" description="Helical" evidence="2">
    <location>
        <begin position="41"/>
        <end position="63"/>
    </location>
</feature>
<organism evidence="3 4">
    <name type="scientific">Heterodera trifolii</name>
    <dbReference type="NCBI Taxonomy" id="157864"/>
    <lineage>
        <taxon>Eukaryota</taxon>
        <taxon>Metazoa</taxon>
        <taxon>Ecdysozoa</taxon>
        <taxon>Nematoda</taxon>
        <taxon>Chromadorea</taxon>
        <taxon>Rhabditida</taxon>
        <taxon>Tylenchina</taxon>
        <taxon>Tylenchomorpha</taxon>
        <taxon>Tylenchoidea</taxon>
        <taxon>Heteroderidae</taxon>
        <taxon>Heteroderinae</taxon>
        <taxon>Heterodera</taxon>
    </lineage>
</organism>
<feature type="region of interest" description="Disordered" evidence="1">
    <location>
        <begin position="139"/>
        <end position="262"/>
    </location>
</feature>
<keyword evidence="2" id="KW-1133">Transmembrane helix</keyword>
<name>A0ABD2IU85_9BILA</name>
<feature type="compositionally biased region" description="Low complexity" evidence="1">
    <location>
        <begin position="595"/>
        <end position="609"/>
    </location>
</feature>
<feature type="region of interest" description="Disordered" evidence="1">
    <location>
        <begin position="638"/>
        <end position="669"/>
    </location>
</feature>
<protein>
    <recommendedName>
        <fullName evidence="5">Transmembrane protein</fullName>
    </recommendedName>
</protein>
<feature type="compositionally biased region" description="Polar residues" evidence="1">
    <location>
        <begin position="445"/>
        <end position="460"/>
    </location>
</feature>
<feature type="compositionally biased region" description="Polar residues" evidence="1">
    <location>
        <begin position="198"/>
        <end position="248"/>
    </location>
</feature>
<gene>
    <name evidence="3" type="ORF">niasHT_037524</name>
</gene>
<accession>A0ABD2IU85</accession>
<evidence type="ECO:0000313" key="3">
    <source>
        <dbReference type="EMBL" id="KAL3081056.1"/>
    </source>
</evidence>
<feature type="compositionally biased region" description="Low complexity" evidence="1">
    <location>
        <begin position="156"/>
        <end position="169"/>
    </location>
</feature>
<feature type="region of interest" description="Disordered" evidence="1">
    <location>
        <begin position="288"/>
        <end position="307"/>
    </location>
</feature>
<feature type="region of interest" description="Disordered" evidence="1">
    <location>
        <begin position="445"/>
        <end position="497"/>
    </location>
</feature>
<dbReference type="AlphaFoldDB" id="A0ABD2IU85"/>
<sequence>MDTSSPLPSTSSVCTLSASVAPMSPKPSKAKIVSSSLCRPFAFANAIGLPCGPFAALLVLLLLCCPLSAMPPFGHVPSDQSHLAVSPSDQSHLSPSLASAAFSPSPSSVSLVLVAPSADSPSPAAPLFPPGGPANFALPNHWQNNHFPYGRTNRNQQQQQKAHATATAAGVHRQNVSPNGLPAESVPNISPLAAWGRHQQTMRAKQNQQRQQWPYSQTVPNNGQPNLRNNVGWPNSFSPIANPQQNGMELNKKSAPSSPFEGVPSFRSQYHQNRRKFTGGGLSRLVLSSEEEEQSAELEQTHPSTNWQQMAQRTTMVTPSSNHPTLNNFERYMPLLARHRPPPKNGTARWSLANSAEPSTEERIGQSAGGDRAEREQGTAEEEDEAGSDARMGGGPCVSANCRTWITITIPSELVGLGGAETNGETQHKERPPAHKAIVTQGQIVQSKPPTNGGWTKPNTPIQPPKSRGMPTARGGTAAKSGVGETTSSPQTNLPVTTRLAPPGFVFSTKWILPVNGLSARPNGTSAAPSSISTTTPTINTTPPFTIGPRPKVSPTQPPAIPRERPSDKMRPPKPWTHTSGGKEKASNVPKSRPEQTQQPNPTEPTTDQTIEQAAIWASTELIDAIREALAKFRAALSRQGARSRKQQDGTNGEGAEGNWEGQPNYEDEEWPTQLKTAWDSLRGTWLEKAVAELAMDAASNGRTEISDGKIAELLQKAGLMDATELDRIKGTKSGE</sequence>
<feature type="compositionally biased region" description="Polar residues" evidence="1">
    <location>
        <begin position="484"/>
        <end position="496"/>
    </location>
</feature>
<evidence type="ECO:0000256" key="1">
    <source>
        <dbReference type="SAM" id="MobiDB-lite"/>
    </source>
</evidence>
<dbReference type="EMBL" id="JBICBT010001143">
    <property type="protein sequence ID" value="KAL3081056.1"/>
    <property type="molecule type" value="Genomic_DNA"/>
</dbReference>
<feature type="region of interest" description="Disordered" evidence="1">
    <location>
        <begin position="337"/>
        <end position="396"/>
    </location>
</feature>
<keyword evidence="2" id="KW-0472">Membrane</keyword>